<feature type="domain" description="Maltokinase N-terminal cap" evidence="5">
    <location>
        <begin position="20"/>
        <end position="102"/>
    </location>
</feature>
<evidence type="ECO:0000313" key="7">
    <source>
        <dbReference type="Proteomes" id="UP000245697"/>
    </source>
</evidence>
<accession>A0A316EIB8</accession>
<dbReference type="AlphaFoldDB" id="A0A316EIB8"/>
<evidence type="ECO:0000256" key="1">
    <source>
        <dbReference type="ARBA" id="ARBA00022679"/>
    </source>
</evidence>
<keyword evidence="1" id="KW-0808">Transferase</keyword>
<dbReference type="OrthoDB" id="3787729at2"/>
<dbReference type="Proteomes" id="UP000245697">
    <property type="component" value="Unassembled WGS sequence"/>
</dbReference>
<dbReference type="Pfam" id="PF18085">
    <property type="entry name" value="Mak_N_cap"/>
    <property type="match status" value="1"/>
</dbReference>
<dbReference type="NCBIfam" id="NF047744">
    <property type="entry name" value="CG0192_rel"/>
    <property type="match status" value="1"/>
</dbReference>
<evidence type="ECO:0000256" key="3">
    <source>
        <dbReference type="ARBA" id="ARBA00022777"/>
    </source>
</evidence>
<evidence type="ECO:0000256" key="4">
    <source>
        <dbReference type="ARBA" id="ARBA00022840"/>
    </source>
</evidence>
<dbReference type="InterPro" id="IPR040999">
    <property type="entry name" value="Mak_N_cap"/>
</dbReference>
<dbReference type="GO" id="GO:0005524">
    <property type="term" value="F:ATP binding"/>
    <property type="evidence" value="ECO:0007669"/>
    <property type="project" value="UniProtKB-KW"/>
</dbReference>
<evidence type="ECO:0000256" key="2">
    <source>
        <dbReference type="ARBA" id="ARBA00022741"/>
    </source>
</evidence>
<organism evidence="6 7">
    <name type="scientific">Actinoplanes xinjiangensis</name>
    <dbReference type="NCBI Taxonomy" id="512350"/>
    <lineage>
        <taxon>Bacteria</taxon>
        <taxon>Bacillati</taxon>
        <taxon>Actinomycetota</taxon>
        <taxon>Actinomycetes</taxon>
        <taxon>Micromonosporales</taxon>
        <taxon>Micromonosporaceae</taxon>
        <taxon>Actinoplanes</taxon>
    </lineage>
</organism>
<protein>
    <recommendedName>
        <fullName evidence="5">Maltokinase N-terminal cap domain-containing protein</fullName>
    </recommendedName>
</protein>
<dbReference type="RefSeq" id="WP_109603012.1">
    <property type="nucleotide sequence ID" value="NZ_BONA01000109.1"/>
</dbReference>
<comment type="caution">
    <text evidence="6">The sequence shown here is derived from an EMBL/GenBank/DDBJ whole genome shotgun (WGS) entry which is preliminary data.</text>
</comment>
<keyword evidence="3" id="KW-0418">Kinase</keyword>
<reference evidence="6 7" key="1">
    <citation type="submission" date="2018-05" db="EMBL/GenBank/DDBJ databases">
        <title>Genomic Encyclopedia of Archaeal and Bacterial Type Strains, Phase II (KMG-II): from individual species to whole genera.</title>
        <authorList>
            <person name="Goeker M."/>
        </authorList>
    </citation>
    <scope>NUCLEOTIDE SEQUENCE [LARGE SCALE GENOMIC DNA]</scope>
    <source>
        <strain evidence="6 7">DSM 45184</strain>
    </source>
</reference>
<keyword evidence="2" id="KW-0547">Nucleotide-binding</keyword>
<proteinExistence type="predicted"/>
<name>A0A316EIB8_9ACTN</name>
<dbReference type="EMBL" id="QGGR01000046">
    <property type="protein sequence ID" value="PWK29521.1"/>
    <property type="molecule type" value="Genomic_DNA"/>
</dbReference>
<evidence type="ECO:0000259" key="5">
    <source>
        <dbReference type="Pfam" id="PF18085"/>
    </source>
</evidence>
<keyword evidence="4" id="KW-0067">ATP-binding</keyword>
<evidence type="ECO:0000313" key="6">
    <source>
        <dbReference type="EMBL" id="PWK29521.1"/>
    </source>
</evidence>
<gene>
    <name evidence="6" type="ORF">BC793_14636</name>
</gene>
<keyword evidence="7" id="KW-1185">Reference proteome</keyword>
<sequence>MAILHKATIVPGKLELLAVWLPTRSWFDGPAVEPERVAAARFDDPAGAVGVETLIVRAGDGPMLHVPLTYRGAPLPGADEWLVGTTEHSVLGPRWVYDAEGDPVYRAVVAETIRSGGHEAAEEVLADGATVRREPSLRLRGSTAEPGDVSGDLTVVRTIGPVMAMGATLTGTWDGDGSPAVLVILS</sequence>
<dbReference type="GO" id="GO:0016301">
    <property type="term" value="F:kinase activity"/>
    <property type="evidence" value="ECO:0007669"/>
    <property type="project" value="UniProtKB-KW"/>
</dbReference>